<keyword evidence="4 7" id="KW-1133">Transmembrane helix</keyword>
<reference evidence="9 10" key="1">
    <citation type="submission" date="2018-06" db="EMBL/GenBank/DDBJ databases">
        <authorList>
            <consortium name="Pathogen Informatics"/>
            <person name="Doyle S."/>
        </authorList>
    </citation>
    <scope>NUCLEOTIDE SEQUENCE [LARGE SCALE GENOMIC DNA]</scope>
    <source>
        <strain evidence="10">NCTC 10815</strain>
    </source>
</reference>
<evidence type="ECO:0000259" key="8">
    <source>
        <dbReference type="PROSITE" id="PS50928"/>
    </source>
</evidence>
<dbReference type="GO" id="GO:0006950">
    <property type="term" value="P:response to stress"/>
    <property type="evidence" value="ECO:0007669"/>
    <property type="project" value="UniProtKB-ARBA"/>
</dbReference>
<dbReference type="RefSeq" id="WP_115345596.1">
    <property type="nucleotide sequence ID" value="NZ_UGPG01000001.1"/>
</dbReference>
<dbReference type="EMBL" id="UGPG01000001">
    <property type="protein sequence ID" value="STY43221.1"/>
    <property type="molecule type" value="Genomic_DNA"/>
</dbReference>
<keyword evidence="3 7" id="KW-0812">Transmembrane</keyword>
<comment type="subcellular location">
    <subcellularLocation>
        <location evidence="7">Cell membrane</location>
        <topology evidence="7">Multi-pass membrane protein</topology>
    </subcellularLocation>
    <subcellularLocation>
        <location evidence="1">Membrane</location>
        <topology evidence="1">Multi-pass membrane protein</topology>
    </subcellularLocation>
</comment>
<organism evidence="9 10">
    <name type="scientific">Listeria grayi</name>
    <name type="common">Listeria murrayi</name>
    <dbReference type="NCBI Taxonomy" id="1641"/>
    <lineage>
        <taxon>Bacteria</taxon>
        <taxon>Bacillati</taxon>
        <taxon>Bacillota</taxon>
        <taxon>Bacilli</taxon>
        <taxon>Bacillales</taxon>
        <taxon>Listeriaceae</taxon>
        <taxon>Listeria</taxon>
    </lineage>
</organism>
<dbReference type="FunFam" id="1.10.3720.10:FF:000001">
    <property type="entry name" value="Glycine betaine ABC transporter, permease"/>
    <property type="match status" value="1"/>
</dbReference>
<dbReference type="Pfam" id="PF00528">
    <property type="entry name" value="BPD_transp_1"/>
    <property type="match status" value="1"/>
</dbReference>
<dbReference type="GO" id="GO:0005886">
    <property type="term" value="C:plasma membrane"/>
    <property type="evidence" value="ECO:0007669"/>
    <property type="project" value="UniProtKB-SubCell"/>
</dbReference>
<dbReference type="GO" id="GO:0031460">
    <property type="term" value="P:glycine betaine transport"/>
    <property type="evidence" value="ECO:0007669"/>
    <property type="project" value="TreeGrafter"/>
</dbReference>
<dbReference type="InterPro" id="IPR000515">
    <property type="entry name" value="MetI-like"/>
</dbReference>
<dbReference type="CDD" id="cd06261">
    <property type="entry name" value="TM_PBP2"/>
    <property type="match status" value="1"/>
</dbReference>
<evidence type="ECO:0000256" key="6">
    <source>
        <dbReference type="ARBA" id="ARBA00023136"/>
    </source>
</evidence>
<dbReference type="SUPFAM" id="SSF161098">
    <property type="entry name" value="MetI-like"/>
    <property type="match status" value="1"/>
</dbReference>
<evidence type="ECO:0000313" key="10">
    <source>
        <dbReference type="Proteomes" id="UP000254879"/>
    </source>
</evidence>
<feature type="transmembrane region" description="Helical" evidence="7">
    <location>
        <begin position="150"/>
        <end position="171"/>
    </location>
</feature>
<comment type="similarity">
    <text evidence="7">Belongs to the binding-protein-dependent transport system permease family.</text>
</comment>
<evidence type="ECO:0000256" key="2">
    <source>
        <dbReference type="ARBA" id="ARBA00022448"/>
    </source>
</evidence>
<dbReference type="Gene3D" id="1.10.3720.10">
    <property type="entry name" value="MetI-like"/>
    <property type="match status" value="1"/>
</dbReference>
<evidence type="ECO:0000256" key="7">
    <source>
        <dbReference type="RuleBase" id="RU363032"/>
    </source>
</evidence>
<dbReference type="PANTHER" id="PTHR30177:SF4">
    <property type="entry name" value="OSMOPROTECTANT IMPORT PERMEASE PROTEIN OSMW"/>
    <property type="match status" value="1"/>
</dbReference>
<keyword evidence="6 7" id="KW-0472">Membrane</keyword>
<name>A0A378MA75_LISGR</name>
<dbReference type="Proteomes" id="UP000254879">
    <property type="component" value="Unassembled WGS sequence"/>
</dbReference>
<feature type="transmembrane region" description="Helical" evidence="7">
    <location>
        <begin position="69"/>
        <end position="94"/>
    </location>
</feature>
<feature type="domain" description="ABC transmembrane type-1" evidence="8">
    <location>
        <begin position="22"/>
        <end position="202"/>
    </location>
</feature>
<dbReference type="PANTHER" id="PTHR30177">
    <property type="entry name" value="GLYCINE BETAINE/L-PROLINE TRANSPORT SYSTEM PERMEASE PROTEIN PROW"/>
    <property type="match status" value="1"/>
</dbReference>
<dbReference type="InterPro" id="IPR051204">
    <property type="entry name" value="ABC_transp_perm/SBD"/>
</dbReference>
<dbReference type="AlphaFoldDB" id="A0A378MA75"/>
<proteinExistence type="inferred from homology"/>
<feature type="transmembrane region" description="Helical" evidence="7">
    <location>
        <begin position="183"/>
        <end position="205"/>
    </location>
</feature>
<feature type="transmembrane region" description="Helical" evidence="7">
    <location>
        <begin position="26"/>
        <end position="48"/>
    </location>
</feature>
<evidence type="ECO:0000256" key="3">
    <source>
        <dbReference type="ARBA" id="ARBA00022692"/>
    </source>
</evidence>
<evidence type="ECO:0000256" key="1">
    <source>
        <dbReference type="ARBA" id="ARBA00004141"/>
    </source>
</evidence>
<evidence type="ECO:0000256" key="4">
    <source>
        <dbReference type="ARBA" id="ARBA00022989"/>
    </source>
</evidence>
<evidence type="ECO:0000256" key="5">
    <source>
        <dbReference type="ARBA" id="ARBA00023016"/>
    </source>
</evidence>
<accession>A0A378MA75</accession>
<dbReference type="PROSITE" id="PS50928">
    <property type="entry name" value="ABC_TM1"/>
    <property type="match status" value="1"/>
</dbReference>
<gene>
    <name evidence="9" type="primary">yehW</name>
    <name evidence="9" type="ORF">NCTC10815_00508</name>
</gene>
<dbReference type="InterPro" id="IPR035906">
    <property type="entry name" value="MetI-like_sf"/>
</dbReference>
<keyword evidence="2 7" id="KW-0813">Transport</keyword>
<dbReference type="GO" id="GO:0055085">
    <property type="term" value="P:transmembrane transport"/>
    <property type="evidence" value="ECO:0007669"/>
    <property type="project" value="InterPro"/>
</dbReference>
<evidence type="ECO:0000313" key="9">
    <source>
        <dbReference type="EMBL" id="STY43221.1"/>
    </source>
</evidence>
<sequence length="239" mass="26040">MNTLQQLIDYYQTNGSYVAFEFWRHFLMSIYGVLFAAIIAIPVGIYIARHKRLANWVIQFANIIQTIPALAMLAVLMLIMGLGTTTVVVALFLYSLLPILKNTYTGIQNVDNALLESGKAMGMTKFQVLWMIELPLALSVMMAGIRNALVVAIGVAAIGTFIGAGGLGDIIVRGTNATNGTAIILAGALPTALMAIITDLLLGWLERALSPVKTKKKKCRKFYNSFKQGVVKTTSFSFE</sequence>
<feature type="transmembrane region" description="Helical" evidence="7">
    <location>
        <begin position="126"/>
        <end position="143"/>
    </location>
</feature>
<keyword evidence="5" id="KW-0346">Stress response</keyword>
<protein>
    <submittedName>
        <fullName evidence="9">Osmoprotectant uptake system permease protein yehW</fullName>
    </submittedName>
</protein>